<dbReference type="PANTHER" id="PTHR44825:SF1">
    <property type="entry name" value="DNAJ HOMOLOG SUBFAMILY C MEMBER 4"/>
    <property type="match status" value="1"/>
</dbReference>
<feature type="region of interest" description="Disordered" evidence="2">
    <location>
        <begin position="92"/>
        <end position="135"/>
    </location>
</feature>
<reference evidence="4 5" key="1">
    <citation type="journal article" date="2019" name="Int. J. Syst. Evol. Microbiol.">
        <title>The Global Catalogue of Microorganisms (GCM) 10K type strain sequencing project: providing services to taxonomists for standard genome sequencing and annotation.</title>
        <authorList>
            <consortium name="The Broad Institute Genomics Platform"/>
            <consortium name="The Broad Institute Genome Sequencing Center for Infectious Disease"/>
            <person name="Wu L."/>
            <person name="Ma J."/>
        </authorList>
    </citation>
    <scope>NUCLEOTIDE SEQUENCE [LARGE SCALE GENOMIC DNA]</scope>
    <source>
        <strain evidence="4 5">JCM 15421</strain>
    </source>
</reference>
<evidence type="ECO:0000313" key="4">
    <source>
        <dbReference type="EMBL" id="GAA0712644.1"/>
    </source>
</evidence>
<feature type="compositionally biased region" description="Polar residues" evidence="2">
    <location>
        <begin position="98"/>
        <end position="113"/>
    </location>
</feature>
<dbReference type="EMBL" id="BAAAEU010000006">
    <property type="protein sequence ID" value="GAA0712644.1"/>
    <property type="molecule type" value="Genomic_DNA"/>
</dbReference>
<comment type="caution">
    <text evidence="4">The sequence shown here is derived from an EMBL/GenBank/DDBJ whole genome shotgun (WGS) entry which is preliminary data.</text>
</comment>
<evidence type="ECO:0000256" key="2">
    <source>
        <dbReference type="SAM" id="MobiDB-lite"/>
    </source>
</evidence>
<protein>
    <recommendedName>
        <fullName evidence="3">J domain-containing protein</fullName>
    </recommendedName>
</protein>
<dbReference type="CDD" id="cd06257">
    <property type="entry name" value="DnaJ"/>
    <property type="match status" value="1"/>
</dbReference>
<evidence type="ECO:0000256" key="1">
    <source>
        <dbReference type="ARBA" id="ARBA00023186"/>
    </source>
</evidence>
<feature type="region of interest" description="Disordered" evidence="2">
    <location>
        <begin position="171"/>
        <end position="219"/>
    </location>
</feature>
<keyword evidence="1" id="KW-0143">Chaperone</keyword>
<dbReference type="InterPro" id="IPR036869">
    <property type="entry name" value="J_dom_sf"/>
</dbReference>
<dbReference type="InterPro" id="IPR001623">
    <property type="entry name" value="DnaJ_domain"/>
</dbReference>
<gene>
    <name evidence="4" type="ORF">GCM10009105_15410</name>
</gene>
<dbReference type="PROSITE" id="PS50076">
    <property type="entry name" value="DNAJ_2"/>
    <property type="match status" value="1"/>
</dbReference>
<sequence>MSYGPEFAVRFFPQGEESMGRTHYDNLQVSPSAGAEVIRASYRALIQKYHPDRMGGDRERGERIAKILNEAYAVLGDPISRQQYDERLRAALRSAAAQQKTSPASPPNQTEAPSNVREKSPESVRPSPPINESTNGRRLLRHLTLRNALVAFPIVLAIWGTVLETLDPHHAPSEPLPRSSAPVAPVPAPPPSPLLPKAPSFAQPPQETPTTPTAALKEKAAPTTIYTTQVPENLKPGVKVKKISTLTDPHTGKTATLYRITAPPDSEASVPLLIEQRFKTGVLRINTSKPAIAPFKITLPNTSYLYYLKLVSPSNKKKAIVAIGARGGQTLRVDVPLGTYRLRYTYGETWYGDKDIFGPGRPAAEEDADLEFTREGDMVRGHEITSSNSETEISPSRSLRLMISSQA</sequence>
<name>A0ABN1IG69_9GAMM</name>
<proteinExistence type="predicted"/>
<feature type="compositionally biased region" description="Pro residues" evidence="2">
    <location>
        <begin position="184"/>
        <end position="196"/>
    </location>
</feature>
<evidence type="ECO:0000313" key="5">
    <source>
        <dbReference type="Proteomes" id="UP001501523"/>
    </source>
</evidence>
<dbReference type="RefSeq" id="WP_343789013.1">
    <property type="nucleotide sequence ID" value="NZ_BAAAEU010000006.1"/>
</dbReference>
<dbReference type="PANTHER" id="PTHR44825">
    <property type="match status" value="1"/>
</dbReference>
<dbReference type="Proteomes" id="UP001501523">
    <property type="component" value="Unassembled WGS sequence"/>
</dbReference>
<organism evidence="4 5">
    <name type="scientific">Dokdonella soli</name>
    <dbReference type="NCBI Taxonomy" id="529810"/>
    <lineage>
        <taxon>Bacteria</taxon>
        <taxon>Pseudomonadati</taxon>
        <taxon>Pseudomonadota</taxon>
        <taxon>Gammaproteobacteria</taxon>
        <taxon>Lysobacterales</taxon>
        <taxon>Rhodanobacteraceae</taxon>
        <taxon>Dokdonella</taxon>
    </lineage>
</organism>
<dbReference type="Pfam" id="PF00226">
    <property type="entry name" value="DnaJ"/>
    <property type="match status" value="1"/>
</dbReference>
<dbReference type="PRINTS" id="PR00625">
    <property type="entry name" value="JDOMAIN"/>
</dbReference>
<dbReference type="Gene3D" id="1.10.287.110">
    <property type="entry name" value="DnaJ domain"/>
    <property type="match status" value="1"/>
</dbReference>
<accession>A0ABN1IG69</accession>
<evidence type="ECO:0000259" key="3">
    <source>
        <dbReference type="PROSITE" id="PS50076"/>
    </source>
</evidence>
<dbReference type="InterPro" id="IPR052763">
    <property type="entry name" value="DnaJ_C4"/>
</dbReference>
<dbReference type="SUPFAM" id="SSF46565">
    <property type="entry name" value="Chaperone J-domain"/>
    <property type="match status" value="1"/>
</dbReference>
<keyword evidence="5" id="KW-1185">Reference proteome</keyword>
<feature type="domain" description="J" evidence="3">
    <location>
        <begin position="22"/>
        <end position="88"/>
    </location>
</feature>
<feature type="compositionally biased region" description="Low complexity" evidence="2">
    <location>
        <begin position="197"/>
        <end position="215"/>
    </location>
</feature>
<dbReference type="SMART" id="SM00271">
    <property type="entry name" value="DnaJ"/>
    <property type="match status" value="1"/>
</dbReference>